<evidence type="ECO:0000256" key="1">
    <source>
        <dbReference type="SAM" id="MobiDB-lite"/>
    </source>
</evidence>
<feature type="region of interest" description="Disordered" evidence="1">
    <location>
        <begin position="1"/>
        <end position="21"/>
    </location>
</feature>
<name>A0A391NV46_9EUKA</name>
<feature type="non-terminal residue" evidence="2">
    <location>
        <position position="1"/>
    </location>
</feature>
<gene>
    <name evidence="2" type="ORF">KIPB_016138</name>
</gene>
<evidence type="ECO:0000313" key="3">
    <source>
        <dbReference type="Proteomes" id="UP000265618"/>
    </source>
</evidence>
<sequence>MDWQQFLKDFEDNTGQSTEED</sequence>
<dbReference type="Proteomes" id="UP000265618">
    <property type="component" value="Unassembled WGS sequence"/>
</dbReference>
<evidence type="ECO:0000313" key="2">
    <source>
        <dbReference type="EMBL" id="GCA65064.1"/>
    </source>
</evidence>
<keyword evidence="3" id="KW-1185">Reference proteome</keyword>
<dbReference type="AlphaFoldDB" id="A0A391NV46"/>
<protein>
    <submittedName>
        <fullName evidence="2">Uncharacterized protein</fullName>
    </submittedName>
</protein>
<proteinExistence type="predicted"/>
<organism evidence="2 3">
    <name type="scientific">Kipferlia bialata</name>
    <dbReference type="NCBI Taxonomy" id="797122"/>
    <lineage>
        <taxon>Eukaryota</taxon>
        <taxon>Metamonada</taxon>
        <taxon>Carpediemonas-like organisms</taxon>
        <taxon>Kipferlia</taxon>
    </lineage>
</organism>
<reference evidence="2 3" key="1">
    <citation type="journal article" date="2018" name="PLoS ONE">
        <title>The draft genome of Kipferlia bialata reveals reductive genome evolution in fornicate parasites.</title>
        <authorList>
            <person name="Tanifuji G."/>
            <person name="Takabayashi S."/>
            <person name="Kume K."/>
            <person name="Takagi M."/>
            <person name="Nakayama T."/>
            <person name="Kamikawa R."/>
            <person name="Inagaki Y."/>
            <person name="Hashimoto T."/>
        </authorList>
    </citation>
    <scope>NUCLEOTIDE SEQUENCE [LARGE SCALE GENOMIC DNA]</scope>
    <source>
        <strain evidence="2">NY0173</strain>
    </source>
</reference>
<accession>A0A391NV46</accession>
<dbReference type="EMBL" id="BDIP01009596">
    <property type="protein sequence ID" value="GCA65064.1"/>
    <property type="molecule type" value="Genomic_DNA"/>
</dbReference>
<comment type="caution">
    <text evidence="2">The sequence shown here is derived from an EMBL/GenBank/DDBJ whole genome shotgun (WGS) entry which is preliminary data.</text>
</comment>